<organism evidence="2 3">
    <name type="scientific">Metarhizium rileyi (strain RCEF 4871)</name>
    <name type="common">Nomuraea rileyi</name>
    <dbReference type="NCBI Taxonomy" id="1649241"/>
    <lineage>
        <taxon>Eukaryota</taxon>
        <taxon>Fungi</taxon>
        <taxon>Dikarya</taxon>
        <taxon>Ascomycota</taxon>
        <taxon>Pezizomycotina</taxon>
        <taxon>Sordariomycetes</taxon>
        <taxon>Hypocreomycetidae</taxon>
        <taxon>Hypocreales</taxon>
        <taxon>Clavicipitaceae</taxon>
        <taxon>Metarhizium</taxon>
    </lineage>
</organism>
<feature type="region of interest" description="Disordered" evidence="1">
    <location>
        <begin position="1"/>
        <end position="29"/>
    </location>
</feature>
<proteinExistence type="predicted"/>
<comment type="caution">
    <text evidence="2">The sequence shown here is derived from an EMBL/GenBank/DDBJ whole genome shotgun (WGS) entry which is preliminary data.</text>
</comment>
<evidence type="ECO:0000313" key="2">
    <source>
        <dbReference type="EMBL" id="TWU78281.1"/>
    </source>
</evidence>
<dbReference type="AlphaFoldDB" id="A0A5C6GNF8"/>
<gene>
    <name evidence="2" type="ORF">ED733_008299</name>
</gene>
<accession>A0A5C6GNF8</accession>
<reference evidence="3" key="1">
    <citation type="submission" date="2018-12" db="EMBL/GenBank/DDBJ databases">
        <title>The complete genome of Metarhizium rileyi, a key fungal pathogen of Lepidoptera.</title>
        <authorList>
            <person name="Binneck E."/>
            <person name="Lastra C.C.L."/>
            <person name="Sosa-Gomez D.R."/>
        </authorList>
    </citation>
    <scope>NUCLEOTIDE SEQUENCE [LARGE SCALE GENOMIC DNA]</scope>
    <source>
        <strain evidence="3">Cep018-CH2</strain>
    </source>
</reference>
<protein>
    <submittedName>
        <fullName evidence="2">Uncharacterized protein</fullName>
    </submittedName>
</protein>
<evidence type="ECO:0000256" key="1">
    <source>
        <dbReference type="SAM" id="MobiDB-lite"/>
    </source>
</evidence>
<dbReference type="Proteomes" id="UP000317257">
    <property type="component" value="Unassembled WGS sequence"/>
</dbReference>
<name>A0A5C6GNF8_METRR</name>
<dbReference type="EMBL" id="SBHS01000002">
    <property type="protein sequence ID" value="TWU78281.1"/>
    <property type="molecule type" value="Genomic_DNA"/>
</dbReference>
<evidence type="ECO:0000313" key="3">
    <source>
        <dbReference type="Proteomes" id="UP000317257"/>
    </source>
</evidence>
<sequence length="55" mass="6177">MKYDGFSTRADGSWNREDVSENAGRSGDGSHMVRLHIQVCSTLFVPIILTLESYE</sequence>